<keyword evidence="1" id="KW-1133">Transmembrane helix</keyword>
<name>B7BF54_9BACT</name>
<feature type="transmembrane region" description="Helical" evidence="1">
    <location>
        <begin position="12"/>
        <end position="38"/>
    </location>
</feature>
<evidence type="ECO:0000313" key="2">
    <source>
        <dbReference type="EMBL" id="EEC94947.1"/>
    </source>
</evidence>
<protein>
    <submittedName>
        <fullName evidence="2">Uncharacterized protein</fullName>
    </submittedName>
</protein>
<reference evidence="2 3" key="2">
    <citation type="submission" date="2008-10" db="EMBL/GenBank/DDBJ databases">
        <authorList>
            <person name="Fulton L."/>
            <person name="Clifton S."/>
            <person name="Fulton B."/>
            <person name="Xu J."/>
            <person name="Minx P."/>
            <person name="Pepin K.H."/>
            <person name="Johnson M."/>
            <person name="Bhonagiri V."/>
            <person name="Nash W.E."/>
            <person name="Mardis E.R."/>
            <person name="Wilson R.K."/>
        </authorList>
    </citation>
    <scope>NUCLEOTIDE SEQUENCE [LARGE SCALE GENOMIC DNA]</scope>
    <source>
        <strain evidence="2 3">DSM 18315</strain>
    </source>
</reference>
<keyword evidence="1" id="KW-0472">Membrane</keyword>
<reference evidence="2 3" key="1">
    <citation type="submission" date="2008-10" db="EMBL/GenBank/DDBJ databases">
        <title>Draft genome sequence of Parabacteroides johnsonii (DSM 18315).</title>
        <authorList>
            <person name="Sudarsanam P."/>
            <person name="Ley R."/>
            <person name="Guruge J."/>
            <person name="Turnbaugh P.J."/>
            <person name="Mahowald M."/>
            <person name="Liep D."/>
            <person name="Gordon J."/>
        </authorList>
    </citation>
    <scope>NUCLEOTIDE SEQUENCE [LARGE SCALE GENOMIC DNA]</scope>
    <source>
        <strain evidence="2 3">DSM 18315</strain>
    </source>
</reference>
<dbReference type="HOGENOM" id="CLU_163338_0_0_10"/>
<evidence type="ECO:0000313" key="3">
    <source>
        <dbReference type="Proteomes" id="UP000005510"/>
    </source>
</evidence>
<dbReference type="AlphaFoldDB" id="B7BF54"/>
<comment type="caution">
    <text evidence="2">The sequence shown here is derived from an EMBL/GenBank/DDBJ whole genome shotgun (WGS) entry which is preliminary data.</text>
</comment>
<dbReference type="Proteomes" id="UP000005510">
    <property type="component" value="Unassembled WGS sequence"/>
</dbReference>
<sequence length="124" mass="14363">MVSRLTLTTIRIFSVCFFVRLAISYFLFYEKLLFFPLLEAFRLRPKRCFHVRDSTGGGTRTTDKKPAMKFYEIPQSAIAESCRQISFPVAAAVLELRSSTVSLHTKTELRLLPGQKEEWCFLFV</sequence>
<proteinExistence type="predicted"/>
<gene>
    <name evidence="2" type="ORF">PRABACTJOHN_03682</name>
</gene>
<dbReference type="EMBL" id="ABYH01000379">
    <property type="protein sequence ID" value="EEC94947.1"/>
    <property type="molecule type" value="Genomic_DNA"/>
</dbReference>
<evidence type="ECO:0000256" key="1">
    <source>
        <dbReference type="SAM" id="Phobius"/>
    </source>
</evidence>
<organism evidence="2 3">
    <name type="scientific">Parabacteroides johnsonii DSM 18315</name>
    <dbReference type="NCBI Taxonomy" id="537006"/>
    <lineage>
        <taxon>Bacteria</taxon>
        <taxon>Pseudomonadati</taxon>
        <taxon>Bacteroidota</taxon>
        <taxon>Bacteroidia</taxon>
        <taxon>Bacteroidales</taxon>
        <taxon>Tannerellaceae</taxon>
        <taxon>Parabacteroides</taxon>
    </lineage>
</organism>
<accession>B7BF54</accession>
<keyword evidence="1" id="KW-0812">Transmembrane</keyword>